<dbReference type="Proteomes" id="UP000005365">
    <property type="component" value="Unassembled WGS sequence"/>
</dbReference>
<dbReference type="AlphaFoldDB" id="C6MAC0"/>
<feature type="transmembrane region" description="Helical" evidence="2">
    <location>
        <begin position="510"/>
        <end position="529"/>
    </location>
</feature>
<dbReference type="RefSeq" id="WP_003761935.1">
    <property type="nucleotide sequence ID" value="NZ_ACKO02000037.1"/>
</dbReference>
<evidence type="ECO:0000313" key="4">
    <source>
        <dbReference type="Proteomes" id="UP000005365"/>
    </source>
</evidence>
<dbReference type="EMBL" id="ACKO02000037">
    <property type="protein sequence ID" value="EET42765.1"/>
    <property type="molecule type" value="Genomic_DNA"/>
</dbReference>
<evidence type="ECO:0000256" key="2">
    <source>
        <dbReference type="SAM" id="Phobius"/>
    </source>
</evidence>
<gene>
    <name evidence="3" type="ORF">NEISICOT_03502</name>
</gene>
<proteinExistence type="predicted"/>
<feature type="transmembrane region" description="Helical" evidence="2">
    <location>
        <begin position="541"/>
        <end position="560"/>
    </location>
</feature>
<accession>C6MAC0</accession>
<feature type="compositionally biased region" description="Acidic residues" evidence="1">
    <location>
        <begin position="55"/>
        <end position="64"/>
    </location>
</feature>
<feature type="transmembrane region" description="Helical" evidence="2">
    <location>
        <begin position="312"/>
        <end position="332"/>
    </location>
</feature>
<keyword evidence="4" id="KW-1185">Reference proteome</keyword>
<organism evidence="3 4">
    <name type="scientific">Neisseria sicca ATCC 29256</name>
    <dbReference type="NCBI Taxonomy" id="547045"/>
    <lineage>
        <taxon>Bacteria</taxon>
        <taxon>Pseudomonadati</taxon>
        <taxon>Pseudomonadota</taxon>
        <taxon>Betaproteobacteria</taxon>
        <taxon>Neisseriales</taxon>
        <taxon>Neisseriaceae</taxon>
        <taxon>Neisseria</taxon>
    </lineage>
</organism>
<name>C6MAC0_NEISI</name>
<reference evidence="3" key="1">
    <citation type="submission" date="2009-07" db="EMBL/GenBank/DDBJ databases">
        <authorList>
            <person name="Weinstock G."/>
            <person name="Sodergren E."/>
            <person name="Clifton S."/>
            <person name="Fulton L."/>
            <person name="Fulton B."/>
            <person name="Courtney L."/>
            <person name="Fronick C."/>
            <person name="Harrison M."/>
            <person name="Strong C."/>
            <person name="Farmer C."/>
            <person name="Delahaunty K."/>
            <person name="Markovic C."/>
            <person name="Hall O."/>
            <person name="Minx P."/>
            <person name="Tomlinson C."/>
            <person name="Mitreva M."/>
            <person name="Nelson J."/>
            <person name="Hou S."/>
            <person name="Wollam A."/>
            <person name="Pepin K.H."/>
            <person name="Johnson M."/>
            <person name="Bhonagiri V."/>
            <person name="Nash W.E."/>
            <person name="Warren W."/>
            <person name="Chinwalla A."/>
            <person name="Mardis E.R."/>
            <person name="Wilson R.K."/>
        </authorList>
    </citation>
    <scope>NUCLEOTIDE SEQUENCE [LARGE SCALE GENOMIC DNA]</scope>
    <source>
        <strain evidence="3">ATCC 29256</strain>
    </source>
</reference>
<keyword evidence="2" id="KW-1133">Transmembrane helix</keyword>
<feature type="region of interest" description="Disordered" evidence="1">
    <location>
        <begin position="51"/>
        <end position="84"/>
    </location>
</feature>
<feature type="compositionally biased region" description="Acidic residues" evidence="1">
    <location>
        <begin position="72"/>
        <end position="84"/>
    </location>
</feature>
<feature type="transmembrane region" description="Helical" evidence="2">
    <location>
        <begin position="384"/>
        <end position="402"/>
    </location>
</feature>
<keyword evidence="2" id="KW-0812">Transmembrane</keyword>
<feature type="transmembrane region" description="Helical" evidence="2">
    <location>
        <begin position="566"/>
        <end position="582"/>
    </location>
</feature>
<comment type="caution">
    <text evidence="3">The sequence shown here is derived from an EMBL/GenBank/DDBJ whole genome shotgun (WGS) entry which is preliminary data.</text>
</comment>
<sequence length="593" mass="67781">MDCWEILHIAPTGDERAIRRAYAKLLKSTRPDDDAEGYQRLREAFDEALSRAPYIDEEEDADDWSWDHADNDEADVSDDPDEAQTEYVDEEVAEYESIQAYPHDTWKDAETDRIEETDVSDDPYGYSGATAETYSYHGYDGVDADYILAEIGRIHDEGKSEALERSWPDIRTLLDRLPLGESEYIAWEFLDFLRDRYISNIIVWAQWASYFRWHESREVLHRMNTDELEWVYDCINAAEVLSDNANGKFPLLHSLNRLTEQGRDMRATVNAFLLNTALQEEISPSVRTALMRRKTKLTSVLQKAQSWRQMRIVLPIVAIFVAMFTAAADDALSAYIEAYYSLALVSTLTLALLCFLVNVCRSIFFTWLPSLYKLFKVTFVFKKAAIVRAFVLPVVMTAVCLTPTGSVMFFLLTVLAWIYSWCTFFSYIKSERSIVGGLTVNLSLMSMFPIINVINKHLEQTAGNSVLLILTALMILLWFNANLYLRSFHPHLSKKQAQFLLAPCSPNASFPVRAAASFASALVWMLTLPQRCADYTERDDIWTPLGFGVLACMLTLILPLGGNRMLWFYPTAFALGWLVLVLKQNAYRSLMRA</sequence>
<dbReference type="eggNOG" id="COG2214">
    <property type="taxonomic scope" value="Bacteria"/>
</dbReference>
<feature type="transmembrane region" description="Helical" evidence="2">
    <location>
        <begin position="339"/>
        <end position="364"/>
    </location>
</feature>
<protein>
    <submittedName>
        <fullName evidence="3">DnaJ domain protein</fullName>
    </submittedName>
</protein>
<feature type="transmembrane region" description="Helical" evidence="2">
    <location>
        <begin position="434"/>
        <end position="454"/>
    </location>
</feature>
<feature type="transmembrane region" description="Helical" evidence="2">
    <location>
        <begin position="466"/>
        <end position="485"/>
    </location>
</feature>
<evidence type="ECO:0000256" key="1">
    <source>
        <dbReference type="SAM" id="MobiDB-lite"/>
    </source>
</evidence>
<evidence type="ECO:0000313" key="3">
    <source>
        <dbReference type="EMBL" id="EET42765.1"/>
    </source>
</evidence>
<keyword evidence="2" id="KW-0472">Membrane</keyword>